<evidence type="ECO:0000256" key="6">
    <source>
        <dbReference type="SAM" id="Phobius"/>
    </source>
</evidence>
<feature type="transmembrane region" description="Helical" evidence="6">
    <location>
        <begin position="320"/>
        <end position="339"/>
    </location>
</feature>
<evidence type="ECO:0000256" key="4">
    <source>
        <dbReference type="ARBA" id="ARBA00022989"/>
    </source>
</evidence>
<keyword evidence="3 6" id="KW-0812">Transmembrane</keyword>
<feature type="transmembrane region" description="Helical" evidence="6">
    <location>
        <begin position="20"/>
        <end position="38"/>
    </location>
</feature>
<dbReference type="EMBL" id="AP031322">
    <property type="protein sequence ID" value="BFH73001.1"/>
    <property type="molecule type" value="Genomic_DNA"/>
</dbReference>
<evidence type="ECO:0000256" key="2">
    <source>
        <dbReference type="ARBA" id="ARBA00010992"/>
    </source>
</evidence>
<feature type="transmembrane region" description="Helical" evidence="6">
    <location>
        <begin position="242"/>
        <end position="262"/>
    </location>
</feature>
<feature type="transmembrane region" description="Helical" evidence="6">
    <location>
        <begin position="345"/>
        <end position="365"/>
    </location>
</feature>
<name>A0AAT9GQB9_9CREN</name>
<organism evidence="8">
    <name type="scientific">Sulfurisphaera javensis</name>
    <dbReference type="NCBI Taxonomy" id="2049879"/>
    <lineage>
        <taxon>Archaea</taxon>
        <taxon>Thermoproteota</taxon>
        <taxon>Thermoprotei</taxon>
        <taxon>Sulfolobales</taxon>
        <taxon>Sulfolobaceae</taxon>
        <taxon>Sulfurisphaera</taxon>
    </lineage>
</organism>
<reference evidence="8" key="1">
    <citation type="submission" date="2024-03" db="EMBL/GenBank/DDBJ databases">
        <title>Complete genome sequence of Sulfurisphaera javensis strain KD-1.</title>
        <authorList>
            <person name="Sakai H."/>
            <person name="Nur N."/>
            <person name="Suwanto A."/>
            <person name="Kurosawa N."/>
        </authorList>
    </citation>
    <scope>NUCLEOTIDE SEQUENCE</scope>
    <source>
        <strain evidence="8">KD-1</strain>
    </source>
</reference>
<feature type="transmembrane region" description="Helical" evidence="6">
    <location>
        <begin position="50"/>
        <end position="76"/>
    </location>
</feature>
<comment type="similarity">
    <text evidence="2">Belongs to the major facilitator superfamily. Sugar transporter (TC 2.A.1.1) family.</text>
</comment>
<dbReference type="PANTHER" id="PTHR48022">
    <property type="entry name" value="PLASTIDIC GLUCOSE TRANSPORTER 4"/>
    <property type="match status" value="1"/>
</dbReference>
<dbReference type="KEGG" id="sjv:SJAV_09450"/>
<dbReference type="InterPro" id="IPR005828">
    <property type="entry name" value="MFS_sugar_transport-like"/>
</dbReference>
<dbReference type="InterPro" id="IPR036259">
    <property type="entry name" value="MFS_trans_sf"/>
</dbReference>
<dbReference type="SUPFAM" id="SSF103473">
    <property type="entry name" value="MFS general substrate transporter"/>
    <property type="match status" value="1"/>
</dbReference>
<proteinExistence type="inferred from homology"/>
<dbReference type="PANTHER" id="PTHR48022:SF2">
    <property type="entry name" value="PLASTIDIC GLUCOSE TRANSPORTER 4"/>
    <property type="match status" value="1"/>
</dbReference>
<gene>
    <name evidence="8" type="ORF">SJAV_09450</name>
</gene>
<feature type="transmembrane region" description="Helical" evidence="6">
    <location>
        <begin position="286"/>
        <end position="308"/>
    </location>
</feature>
<evidence type="ECO:0000256" key="3">
    <source>
        <dbReference type="ARBA" id="ARBA00022692"/>
    </source>
</evidence>
<feature type="transmembrane region" description="Helical" evidence="6">
    <location>
        <begin position="113"/>
        <end position="134"/>
    </location>
</feature>
<dbReference type="Gene3D" id="1.20.1250.20">
    <property type="entry name" value="MFS general substrate transporter like domains"/>
    <property type="match status" value="1"/>
</dbReference>
<accession>A0AAT9GQB9</accession>
<feature type="domain" description="Major facilitator superfamily (MFS) profile" evidence="7">
    <location>
        <begin position="22"/>
        <end position="442"/>
    </location>
</feature>
<feature type="transmembrane region" description="Helical" evidence="6">
    <location>
        <begin position="416"/>
        <end position="438"/>
    </location>
</feature>
<keyword evidence="5 6" id="KW-0472">Membrane</keyword>
<dbReference type="InterPro" id="IPR050360">
    <property type="entry name" value="MFS_Sugar_Transporters"/>
</dbReference>
<evidence type="ECO:0000256" key="5">
    <source>
        <dbReference type="ARBA" id="ARBA00023136"/>
    </source>
</evidence>
<evidence type="ECO:0000256" key="1">
    <source>
        <dbReference type="ARBA" id="ARBA00004141"/>
    </source>
</evidence>
<dbReference type="InterPro" id="IPR020846">
    <property type="entry name" value="MFS_dom"/>
</dbReference>
<dbReference type="AlphaFoldDB" id="A0AAT9GQB9"/>
<sequence>MNLKDVFKPLDEANFNIYHFRSLLITTLGMFTISYNTTFVSIELKQLSHIFHATGILFILLGTASFWTAIAGALLFGFISNFKGRRAVYGFECLFLAIGSLLGAFTTNAIELIITQMIFGIGIGGDFVLSPIVLGEFSEVRDRGKLLAFSVGVTGPLGSIASAGTILLLNALNVPSNISWRIVLALGAIIPGSVVYLRRKVPESPRYLARIKGDVKGLENVIKTVTKKDVTINANLMDKTPVLFYMIKYAWAIFIAGFLWFLDHMVNPGGVFELALVAYPLGIKNLALFSLLITLLASIPGGIVNLLLIDRWGRKPLEAIGFIGMGAALILFFVLKITVLKSPVGLVPLIAALILAGYHFFHNVGPANVSAAGIFNVELVPTKIRGIASGIVVAIDRTGALANSAIFPFLVSNFGLGLAVGIGGFLGVLAAIITLFIVPETKGKSLEEASKEEEVAKLAESLSSQSSNQKGSSDEINE</sequence>
<dbReference type="GeneID" id="92353874"/>
<feature type="transmembrane region" description="Helical" evidence="6">
    <location>
        <begin position="146"/>
        <end position="172"/>
    </location>
</feature>
<protein>
    <submittedName>
        <fullName evidence="8">MFS transporter</fullName>
    </submittedName>
</protein>
<evidence type="ECO:0000313" key="8">
    <source>
        <dbReference type="EMBL" id="BFH73001.1"/>
    </source>
</evidence>
<dbReference type="RefSeq" id="WP_369611184.1">
    <property type="nucleotide sequence ID" value="NZ_AP031322.1"/>
</dbReference>
<dbReference type="PROSITE" id="PS50850">
    <property type="entry name" value="MFS"/>
    <property type="match status" value="1"/>
</dbReference>
<comment type="subcellular location">
    <subcellularLocation>
        <location evidence="1">Membrane</location>
        <topology evidence="1">Multi-pass membrane protein</topology>
    </subcellularLocation>
</comment>
<dbReference type="GO" id="GO:0005351">
    <property type="term" value="F:carbohydrate:proton symporter activity"/>
    <property type="evidence" value="ECO:0007669"/>
    <property type="project" value="TreeGrafter"/>
</dbReference>
<dbReference type="GO" id="GO:0016020">
    <property type="term" value="C:membrane"/>
    <property type="evidence" value="ECO:0007669"/>
    <property type="project" value="UniProtKB-SubCell"/>
</dbReference>
<feature type="transmembrane region" description="Helical" evidence="6">
    <location>
        <begin position="88"/>
        <end position="107"/>
    </location>
</feature>
<dbReference type="Pfam" id="PF00083">
    <property type="entry name" value="Sugar_tr"/>
    <property type="match status" value="1"/>
</dbReference>
<feature type="transmembrane region" description="Helical" evidence="6">
    <location>
        <begin position="178"/>
        <end position="197"/>
    </location>
</feature>
<evidence type="ECO:0000259" key="7">
    <source>
        <dbReference type="PROSITE" id="PS50850"/>
    </source>
</evidence>
<keyword evidence="4 6" id="KW-1133">Transmembrane helix</keyword>